<proteinExistence type="predicted"/>
<accession>A0ABW0J9Y8</accession>
<feature type="transmembrane region" description="Helical" evidence="1">
    <location>
        <begin position="12"/>
        <end position="32"/>
    </location>
</feature>
<evidence type="ECO:0000313" key="3">
    <source>
        <dbReference type="Proteomes" id="UP001596103"/>
    </source>
</evidence>
<feature type="transmembrane region" description="Helical" evidence="1">
    <location>
        <begin position="275"/>
        <end position="295"/>
    </location>
</feature>
<evidence type="ECO:0000256" key="1">
    <source>
        <dbReference type="SAM" id="Phobius"/>
    </source>
</evidence>
<keyword evidence="3" id="KW-1185">Reference proteome</keyword>
<feature type="transmembrane region" description="Helical" evidence="1">
    <location>
        <begin position="129"/>
        <end position="147"/>
    </location>
</feature>
<protein>
    <recommendedName>
        <fullName evidence="4">RDD domain-containing protein</fullName>
    </recommendedName>
</protein>
<dbReference type="EMBL" id="JBHSMP010000016">
    <property type="protein sequence ID" value="MFC5429760.1"/>
    <property type="molecule type" value="Genomic_DNA"/>
</dbReference>
<feature type="transmembrane region" description="Helical" evidence="1">
    <location>
        <begin position="38"/>
        <end position="59"/>
    </location>
</feature>
<feature type="transmembrane region" description="Helical" evidence="1">
    <location>
        <begin position="301"/>
        <end position="318"/>
    </location>
</feature>
<reference evidence="3" key="1">
    <citation type="journal article" date="2019" name="Int. J. Syst. Evol. Microbiol.">
        <title>The Global Catalogue of Microorganisms (GCM) 10K type strain sequencing project: providing services to taxonomists for standard genome sequencing and annotation.</title>
        <authorList>
            <consortium name="The Broad Institute Genomics Platform"/>
            <consortium name="The Broad Institute Genome Sequencing Center for Infectious Disease"/>
            <person name="Wu L."/>
            <person name="Ma J."/>
        </authorList>
    </citation>
    <scope>NUCLEOTIDE SEQUENCE [LARGE SCALE GENOMIC DNA]</scope>
    <source>
        <strain evidence="3">CCUG 56042</strain>
    </source>
</reference>
<evidence type="ECO:0008006" key="4">
    <source>
        <dbReference type="Google" id="ProtNLM"/>
    </source>
</evidence>
<feature type="transmembrane region" description="Helical" evidence="1">
    <location>
        <begin position="104"/>
        <end position="123"/>
    </location>
</feature>
<keyword evidence="1" id="KW-0812">Transmembrane</keyword>
<gene>
    <name evidence="2" type="ORF">ACFPTO_13275</name>
</gene>
<dbReference type="Proteomes" id="UP001596103">
    <property type="component" value="Unassembled WGS sequence"/>
</dbReference>
<evidence type="ECO:0000313" key="2">
    <source>
        <dbReference type="EMBL" id="MFC5429760.1"/>
    </source>
</evidence>
<keyword evidence="1" id="KW-0472">Membrane</keyword>
<keyword evidence="1" id="KW-1133">Transmembrane helix</keyword>
<sequence length="351" mass="39985">MIPSFEVYLRKHLFSVFVFILPMTAFFAASITRNILDISLAELVVSLGVMSASLIYALLRDSRGYWFYVMCSVKLFDSKERRKQYMEESVPPILVKFLPYPVRGALLGFVLTALVCIPAYALFQSNIHIFIFLFCLTLQPKLVQFTAKMAAKMQVKRVIDSVENLAMHEERSRVRVLDIIGMDLLFTMLINLALVLPIARKPAFDLQHGYGNPAFIVAFLILMSIVHVLLLLFAGKSRRFAMTGELMLGILDKRFMKLSPSGGAFFKLSKLRRCVCYFIAMTVWSIVLCVGFDMLDMQRNFALIYLVGLAPLMLCYVVERFDVLRRDFLAAQDTHQRLVAIGENQPAITEL</sequence>
<feature type="transmembrane region" description="Helical" evidence="1">
    <location>
        <begin position="176"/>
        <end position="199"/>
    </location>
</feature>
<comment type="caution">
    <text evidence="2">The sequence shown here is derived from an EMBL/GenBank/DDBJ whole genome shotgun (WGS) entry which is preliminary data.</text>
</comment>
<name>A0ABW0J9Y8_9BURK</name>
<organism evidence="2 3">
    <name type="scientific">Paraburkholderia denitrificans</name>
    <dbReference type="NCBI Taxonomy" id="694025"/>
    <lineage>
        <taxon>Bacteria</taxon>
        <taxon>Pseudomonadati</taxon>
        <taxon>Pseudomonadota</taxon>
        <taxon>Betaproteobacteria</taxon>
        <taxon>Burkholderiales</taxon>
        <taxon>Burkholderiaceae</taxon>
        <taxon>Paraburkholderia</taxon>
    </lineage>
</organism>
<feature type="transmembrane region" description="Helical" evidence="1">
    <location>
        <begin position="214"/>
        <end position="234"/>
    </location>
</feature>